<gene>
    <name evidence="8" type="ORF">A130_11920</name>
</gene>
<evidence type="ECO:0000256" key="1">
    <source>
        <dbReference type="ARBA" id="ARBA00004651"/>
    </source>
</evidence>
<dbReference type="SUPFAM" id="SSF103473">
    <property type="entry name" value="MFS general substrate transporter"/>
    <property type="match status" value="1"/>
</dbReference>
<feature type="transmembrane region" description="Helical" evidence="7">
    <location>
        <begin position="12"/>
        <end position="32"/>
    </location>
</feature>
<comment type="subcellular location">
    <subcellularLocation>
        <location evidence="1">Cell membrane</location>
        <topology evidence="1">Multi-pass membrane protein</topology>
    </subcellularLocation>
</comment>
<feature type="transmembrane region" description="Helical" evidence="7">
    <location>
        <begin position="152"/>
        <end position="184"/>
    </location>
</feature>
<evidence type="ECO:0000256" key="3">
    <source>
        <dbReference type="ARBA" id="ARBA00022475"/>
    </source>
</evidence>
<protein>
    <submittedName>
        <fullName evidence="8">Major facilitator superfamily transporter</fullName>
    </submittedName>
</protein>
<evidence type="ECO:0000256" key="4">
    <source>
        <dbReference type="ARBA" id="ARBA00022692"/>
    </source>
</evidence>
<dbReference type="AlphaFoldDB" id="A0A1E5D6K1"/>
<dbReference type="Pfam" id="PF07690">
    <property type="entry name" value="MFS_1"/>
    <property type="match status" value="1"/>
</dbReference>
<dbReference type="InterPro" id="IPR050171">
    <property type="entry name" value="MFS_Transporters"/>
</dbReference>
<accession>A0A1E5D6K1</accession>
<dbReference type="Gene3D" id="1.20.1250.20">
    <property type="entry name" value="MFS general substrate transporter like domains"/>
    <property type="match status" value="1"/>
</dbReference>
<keyword evidence="5 7" id="KW-1133">Transmembrane helix</keyword>
<dbReference type="EMBL" id="AJYW02000028">
    <property type="protein sequence ID" value="OEE79232.1"/>
    <property type="molecule type" value="Genomic_DNA"/>
</dbReference>
<evidence type="ECO:0000256" key="2">
    <source>
        <dbReference type="ARBA" id="ARBA00022448"/>
    </source>
</evidence>
<evidence type="ECO:0000256" key="5">
    <source>
        <dbReference type="ARBA" id="ARBA00022989"/>
    </source>
</evidence>
<dbReference type="GO" id="GO:0022857">
    <property type="term" value="F:transmembrane transporter activity"/>
    <property type="evidence" value="ECO:0007669"/>
    <property type="project" value="InterPro"/>
</dbReference>
<sequence>MWNKLNKSMMFCQMMFGLSFYGVMVILTRFFLEDLGYSEADTMMVVGAFSSIGPLFAIAGGFIADKFLGAYRSLTIAYGTFATGYALLVLGASATNVPMALVGIALASYARGLMSPSYPSLYKRTFATEEDFENGYPVNYSVNNVGALLGQYLFPMFVLAIGFNGSFGLSAALAALAFVTLIIFHKPLLSVGAEIDQKPVSAKNWAAFFALSLGMVGLVFFMFSNMDIGQNIVYAIGAAAILYFISLMIKSKKSDALKMGTILIMTLLTTCFFVYYGQMMTSMTMVTINTMRGDLFGLIPIAPEASMAMNPLWCIVAGPVIAMTFSSLEKRGINFSTATKVGFSFVCTAIAFGILTLAVMNIGEDVIIRPEIFLAIHFFQAFAEVIVGSLVVAFILSVAPKHIENFSVSLFSVAIALSGIVGAVFSTSIALEKGQEITQEIVKTVYGDYFQLLTILAVVMVVIALGASVVVRKMLEAAKAEDEAELVEAKTEA</sequence>
<feature type="transmembrane region" description="Helical" evidence="7">
    <location>
        <begin position="310"/>
        <end position="329"/>
    </location>
</feature>
<proteinExistence type="predicted"/>
<name>A0A1E5D6K1_9VIBR</name>
<keyword evidence="3" id="KW-1003">Cell membrane</keyword>
<keyword evidence="2" id="KW-0813">Transport</keyword>
<evidence type="ECO:0000256" key="6">
    <source>
        <dbReference type="ARBA" id="ARBA00023136"/>
    </source>
</evidence>
<feature type="transmembrane region" description="Helical" evidence="7">
    <location>
        <begin position="449"/>
        <end position="471"/>
    </location>
</feature>
<dbReference type="RefSeq" id="WP_017052940.1">
    <property type="nucleotide sequence ID" value="NZ_AJYW02000028.1"/>
</dbReference>
<feature type="transmembrane region" description="Helical" evidence="7">
    <location>
        <begin position="44"/>
        <end position="64"/>
    </location>
</feature>
<dbReference type="Proteomes" id="UP000094165">
    <property type="component" value="Unassembled WGS sequence"/>
</dbReference>
<dbReference type="InterPro" id="IPR036259">
    <property type="entry name" value="MFS_trans_sf"/>
</dbReference>
<comment type="caution">
    <text evidence="8">The sequence shown here is derived from an EMBL/GenBank/DDBJ whole genome shotgun (WGS) entry which is preliminary data.</text>
</comment>
<keyword evidence="6 7" id="KW-0472">Membrane</keyword>
<dbReference type="PANTHER" id="PTHR23517">
    <property type="entry name" value="RESISTANCE PROTEIN MDTM, PUTATIVE-RELATED-RELATED"/>
    <property type="match status" value="1"/>
</dbReference>
<evidence type="ECO:0000313" key="9">
    <source>
        <dbReference type="Proteomes" id="UP000094165"/>
    </source>
</evidence>
<dbReference type="InterPro" id="IPR011701">
    <property type="entry name" value="MFS"/>
</dbReference>
<feature type="transmembrane region" description="Helical" evidence="7">
    <location>
        <begin position="205"/>
        <end position="226"/>
    </location>
</feature>
<feature type="transmembrane region" description="Helical" evidence="7">
    <location>
        <begin position="341"/>
        <end position="360"/>
    </location>
</feature>
<evidence type="ECO:0000256" key="7">
    <source>
        <dbReference type="SAM" id="Phobius"/>
    </source>
</evidence>
<keyword evidence="9" id="KW-1185">Reference proteome</keyword>
<feature type="transmembrane region" description="Helical" evidence="7">
    <location>
        <begin position="372"/>
        <end position="396"/>
    </location>
</feature>
<feature type="transmembrane region" description="Helical" evidence="7">
    <location>
        <begin position="256"/>
        <end position="276"/>
    </location>
</feature>
<feature type="transmembrane region" description="Helical" evidence="7">
    <location>
        <begin position="85"/>
        <end position="110"/>
    </location>
</feature>
<evidence type="ECO:0000313" key="8">
    <source>
        <dbReference type="EMBL" id="OEE79232.1"/>
    </source>
</evidence>
<keyword evidence="4 7" id="KW-0812">Transmembrane</keyword>
<organism evidence="8 9">
    <name type="scientific">Vibrio genomosp. F6 str. FF-238</name>
    <dbReference type="NCBI Taxonomy" id="1191298"/>
    <lineage>
        <taxon>Bacteria</taxon>
        <taxon>Pseudomonadati</taxon>
        <taxon>Pseudomonadota</taxon>
        <taxon>Gammaproteobacteria</taxon>
        <taxon>Vibrionales</taxon>
        <taxon>Vibrionaceae</taxon>
        <taxon>Vibrio</taxon>
    </lineage>
</organism>
<dbReference type="PANTHER" id="PTHR23517:SF15">
    <property type="entry name" value="PROTON-DEPENDENT OLIGOPEPTIDE FAMILY TRANSPORT PROTEIN"/>
    <property type="match status" value="1"/>
</dbReference>
<feature type="transmembrane region" description="Helical" evidence="7">
    <location>
        <begin position="408"/>
        <end position="429"/>
    </location>
</feature>
<feature type="transmembrane region" description="Helical" evidence="7">
    <location>
        <begin position="232"/>
        <end position="249"/>
    </location>
</feature>
<dbReference type="GO" id="GO:0005886">
    <property type="term" value="C:plasma membrane"/>
    <property type="evidence" value="ECO:0007669"/>
    <property type="project" value="UniProtKB-SubCell"/>
</dbReference>
<reference evidence="8 9" key="1">
    <citation type="journal article" date="2012" name="Science">
        <title>Ecological populations of bacteria act as socially cohesive units of antibiotic production and resistance.</title>
        <authorList>
            <person name="Cordero O.X."/>
            <person name="Wildschutte H."/>
            <person name="Kirkup B."/>
            <person name="Proehl S."/>
            <person name="Ngo L."/>
            <person name="Hussain F."/>
            <person name="Le Roux F."/>
            <person name="Mincer T."/>
            <person name="Polz M.F."/>
        </authorList>
    </citation>
    <scope>NUCLEOTIDE SEQUENCE [LARGE SCALE GENOMIC DNA]</scope>
    <source>
        <strain evidence="8 9">FF-238</strain>
    </source>
</reference>